<evidence type="ECO:0000313" key="3">
    <source>
        <dbReference type="Proteomes" id="UP000759298"/>
    </source>
</evidence>
<dbReference type="InterPro" id="IPR003737">
    <property type="entry name" value="GlcNAc_PI_deacetylase-related"/>
</dbReference>
<dbReference type="EMBL" id="JAHWXP010000002">
    <property type="protein sequence ID" value="MBY8337063.1"/>
    <property type="molecule type" value="Genomic_DNA"/>
</dbReference>
<dbReference type="Pfam" id="PF02585">
    <property type="entry name" value="PIG-L"/>
    <property type="match status" value="1"/>
</dbReference>
<comment type="caution">
    <text evidence="2">The sequence shown here is derived from an EMBL/GenBank/DDBJ whole genome shotgun (WGS) entry which is preliminary data.</text>
</comment>
<dbReference type="PANTHER" id="PTHR12993">
    <property type="entry name" value="N-ACETYLGLUCOSAMINYL-PHOSPHATIDYLINOSITOL DE-N-ACETYLASE-RELATED"/>
    <property type="match status" value="1"/>
</dbReference>
<feature type="chain" id="PRO_5045640032" evidence="1">
    <location>
        <begin position="21"/>
        <end position="261"/>
    </location>
</feature>
<accession>A0ABS7PDA8</accession>
<dbReference type="Gene3D" id="3.40.50.10320">
    <property type="entry name" value="LmbE-like"/>
    <property type="match status" value="1"/>
</dbReference>
<evidence type="ECO:0000256" key="1">
    <source>
        <dbReference type="SAM" id="SignalP"/>
    </source>
</evidence>
<feature type="signal peptide" evidence="1">
    <location>
        <begin position="1"/>
        <end position="20"/>
    </location>
</feature>
<dbReference type="RefSeq" id="WP_222824646.1">
    <property type="nucleotide sequence ID" value="NZ_JAHWXP010000002.1"/>
</dbReference>
<protein>
    <submittedName>
        <fullName evidence="2">PIG-L family deacetylase</fullName>
    </submittedName>
</protein>
<dbReference type="Proteomes" id="UP000759298">
    <property type="component" value="Unassembled WGS sequence"/>
</dbReference>
<dbReference type="PANTHER" id="PTHR12993:SF26">
    <property type="entry name" value="1D-MYO-INOSITOL 2-ACETAMIDO-2-DEOXY-ALPHA-D-GLUCOPYRANOSIDE DEACETYLASE"/>
    <property type="match status" value="1"/>
</dbReference>
<dbReference type="SUPFAM" id="SSF102588">
    <property type="entry name" value="LmbE-like"/>
    <property type="match status" value="1"/>
</dbReference>
<name>A0ABS7PDA8_9SPHN</name>
<proteinExistence type="predicted"/>
<dbReference type="InterPro" id="IPR024078">
    <property type="entry name" value="LmbE-like_dom_sf"/>
</dbReference>
<evidence type="ECO:0000313" key="2">
    <source>
        <dbReference type="EMBL" id="MBY8337063.1"/>
    </source>
</evidence>
<keyword evidence="3" id="KW-1185">Reference proteome</keyword>
<sequence length="261" mass="26857">MSKPLLAGVPALLLASAALAQPAGDTRPVMVILAHPDDELPMAPALSALARAGADVRLVYATSGDAGPGVSDLEPGEALAAAREDEARCSAKALGLGAPMMLGYDDGKLADEARDTPEDDGLIARLASEIAAAGPETIITWGPDGGYGHADHRLVSAFTSQLVEAMPASERPALLYFGIRADRQAPVAELANWAKTDPALLSVRIGYDETDLAAAAAATQCHATQFDAASRAMLAPVFDQAIWQGAVDFRPAFASRGGSAD</sequence>
<reference evidence="2 3" key="1">
    <citation type="submission" date="2021-07" db="EMBL/GenBank/DDBJ databases">
        <title>Alteriqipengyuania abyssalis NZ-12B nov, sp.nov isolated from deep sea sponge in pacific ocean.</title>
        <authorList>
            <person name="Tareen S."/>
            <person name="Wink J."/>
        </authorList>
    </citation>
    <scope>NUCLEOTIDE SEQUENCE [LARGE SCALE GENOMIC DNA]</scope>
    <source>
        <strain evidence="2 3">NZ-12B</strain>
    </source>
</reference>
<organism evidence="2 3">
    <name type="scientific">Alteriqipengyuania abyssalis</name>
    <dbReference type="NCBI Taxonomy" id="2860200"/>
    <lineage>
        <taxon>Bacteria</taxon>
        <taxon>Pseudomonadati</taxon>
        <taxon>Pseudomonadota</taxon>
        <taxon>Alphaproteobacteria</taxon>
        <taxon>Sphingomonadales</taxon>
        <taxon>Erythrobacteraceae</taxon>
        <taxon>Alteriqipengyuania</taxon>
    </lineage>
</organism>
<keyword evidence="1" id="KW-0732">Signal</keyword>
<gene>
    <name evidence="2" type="ORF">KYN89_08370</name>
</gene>